<evidence type="ECO:0000259" key="2">
    <source>
        <dbReference type="PROSITE" id="PS50113"/>
    </source>
</evidence>
<dbReference type="NCBIfam" id="TIGR00229">
    <property type="entry name" value="sensory_box"/>
    <property type="match status" value="2"/>
</dbReference>
<dbReference type="InterPro" id="IPR000160">
    <property type="entry name" value="GGDEF_dom"/>
</dbReference>
<dbReference type="CDD" id="cd00130">
    <property type="entry name" value="PAS"/>
    <property type="match status" value="2"/>
</dbReference>
<dbReference type="InterPro" id="IPR029787">
    <property type="entry name" value="Nucleotide_cyclase"/>
</dbReference>
<dbReference type="PANTHER" id="PTHR44757:SF2">
    <property type="entry name" value="BIOFILM ARCHITECTURE MAINTENANCE PROTEIN MBAA"/>
    <property type="match status" value="1"/>
</dbReference>
<accession>A0ABT3QJ20</accession>
<feature type="domain" description="PAS" evidence="1">
    <location>
        <begin position="19"/>
        <end position="62"/>
    </location>
</feature>
<gene>
    <name evidence="5" type="ORF">OPR82_02360</name>
</gene>
<name>A0ABT3QJ20_9HYPH</name>
<dbReference type="CDD" id="cd01948">
    <property type="entry name" value="EAL"/>
    <property type="match status" value="1"/>
</dbReference>
<dbReference type="PROSITE" id="PS50883">
    <property type="entry name" value="EAL"/>
    <property type="match status" value="1"/>
</dbReference>
<dbReference type="Proteomes" id="UP001301216">
    <property type="component" value="Unassembled WGS sequence"/>
</dbReference>
<dbReference type="Pfam" id="PF08448">
    <property type="entry name" value="PAS_4"/>
    <property type="match status" value="1"/>
</dbReference>
<dbReference type="Gene3D" id="3.30.70.270">
    <property type="match status" value="1"/>
</dbReference>
<dbReference type="InterPro" id="IPR000014">
    <property type="entry name" value="PAS"/>
</dbReference>
<dbReference type="InterPro" id="IPR001633">
    <property type="entry name" value="EAL_dom"/>
</dbReference>
<feature type="domain" description="EAL" evidence="3">
    <location>
        <begin position="442"/>
        <end position="692"/>
    </location>
</feature>
<dbReference type="RefSeq" id="WP_265983828.1">
    <property type="nucleotide sequence ID" value="NZ_JAPHAV010000001.1"/>
</dbReference>
<evidence type="ECO:0000313" key="5">
    <source>
        <dbReference type="EMBL" id="MCX2695618.1"/>
    </source>
</evidence>
<dbReference type="InterPro" id="IPR035965">
    <property type="entry name" value="PAS-like_dom_sf"/>
</dbReference>
<proteinExistence type="predicted"/>
<evidence type="ECO:0000259" key="3">
    <source>
        <dbReference type="PROSITE" id="PS50883"/>
    </source>
</evidence>
<dbReference type="InterPro" id="IPR035919">
    <property type="entry name" value="EAL_sf"/>
</dbReference>
<dbReference type="PROSITE" id="PS50113">
    <property type="entry name" value="PAC"/>
    <property type="match status" value="1"/>
</dbReference>
<dbReference type="Pfam" id="PF00563">
    <property type="entry name" value="EAL"/>
    <property type="match status" value="1"/>
</dbReference>
<dbReference type="SMART" id="SM00091">
    <property type="entry name" value="PAS"/>
    <property type="match status" value="2"/>
</dbReference>
<dbReference type="InterPro" id="IPR013656">
    <property type="entry name" value="PAS_4"/>
</dbReference>
<feature type="domain" description="PAC" evidence="2">
    <location>
        <begin position="217"/>
        <end position="270"/>
    </location>
</feature>
<dbReference type="PANTHER" id="PTHR44757">
    <property type="entry name" value="DIGUANYLATE CYCLASE DGCP"/>
    <property type="match status" value="1"/>
</dbReference>
<dbReference type="NCBIfam" id="TIGR00254">
    <property type="entry name" value="GGDEF"/>
    <property type="match status" value="1"/>
</dbReference>
<protein>
    <submittedName>
        <fullName evidence="5">EAL domain-containing protein</fullName>
    </submittedName>
</protein>
<comment type="caution">
    <text evidence="5">The sequence shown here is derived from an EMBL/GenBank/DDBJ whole genome shotgun (WGS) entry which is preliminary data.</text>
</comment>
<dbReference type="InterPro" id="IPR000700">
    <property type="entry name" value="PAS-assoc_C"/>
</dbReference>
<dbReference type="SMART" id="SM00267">
    <property type="entry name" value="GGDEF"/>
    <property type="match status" value="1"/>
</dbReference>
<organism evidence="5 6">
    <name type="scientific">Ochrobactrum chromiisoli</name>
    <dbReference type="NCBI Taxonomy" id="2993941"/>
    <lineage>
        <taxon>Bacteria</taxon>
        <taxon>Pseudomonadati</taxon>
        <taxon>Pseudomonadota</taxon>
        <taxon>Alphaproteobacteria</taxon>
        <taxon>Hyphomicrobiales</taxon>
        <taxon>Brucellaceae</taxon>
        <taxon>Brucella/Ochrobactrum group</taxon>
        <taxon>Ochrobactrum</taxon>
    </lineage>
</organism>
<evidence type="ECO:0000313" key="6">
    <source>
        <dbReference type="Proteomes" id="UP001301216"/>
    </source>
</evidence>
<dbReference type="CDD" id="cd01949">
    <property type="entry name" value="GGDEF"/>
    <property type="match status" value="1"/>
</dbReference>
<dbReference type="Pfam" id="PF00990">
    <property type="entry name" value="GGDEF"/>
    <property type="match status" value="1"/>
</dbReference>
<reference evidence="5 6" key="1">
    <citation type="submission" date="2022-11" db="EMBL/GenBank/DDBJ databases">
        <title>Brucella sp. YY2X, whole genome shotgun sequencing project.</title>
        <authorList>
            <person name="Yang Y."/>
        </authorList>
    </citation>
    <scope>NUCLEOTIDE SEQUENCE [LARGE SCALE GENOMIC DNA]</scope>
    <source>
        <strain evidence="5 6">YY2X</strain>
    </source>
</reference>
<dbReference type="Pfam" id="PF13188">
    <property type="entry name" value="PAS_8"/>
    <property type="match status" value="1"/>
</dbReference>
<dbReference type="SUPFAM" id="SSF141868">
    <property type="entry name" value="EAL domain-like"/>
    <property type="match status" value="1"/>
</dbReference>
<feature type="domain" description="GGDEF" evidence="4">
    <location>
        <begin position="301"/>
        <end position="433"/>
    </location>
</feature>
<dbReference type="SUPFAM" id="SSF55073">
    <property type="entry name" value="Nucleotide cyclase"/>
    <property type="match status" value="1"/>
</dbReference>
<dbReference type="Gene3D" id="3.20.20.450">
    <property type="entry name" value="EAL domain"/>
    <property type="match status" value="1"/>
</dbReference>
<evidence type="ECO:0000259" key="4">
    <source>
        <dbReference type="PROSITE" id="PS50887"/>
    </source>
</evidence>
<dbReference type="InterPro" id="IPR052155">
    <property type="entry name" value="Biofilm_reg_signaling"/>
</dbReference>
<dbReference type="PROSITE" id="PS50112">
    <property type="entry name" value="PAS"/>
    <property type="match status" value="2"/>
</dbReference>
<keyword evidence="6" id="KW-1185">Reference proteome</keyword>
<feature type="domain" description="PAS" evidence="1">
    <location>
        <begin position="142"/>
        <end position="214"/>
    </location>
</feature>
<dbReference type="EMBL" id="JAPHAV010000001">
    <property type="protein sequence ID" value="MCX2695618.1"/>
    <property type="molecule type" value="Genomic_DNA"/>
</dbReference>
<dbReference type="PROSITE" id="PS50887">
    <property type="entry name" value="GGDEF"/>
    <property type="match status" value="1"/>
</dbReference>
<dbReference type="InterPro" id="IPR043128">
    <property type="entry name" value="Rev_trsase/Diguanyl_cyclase"/>
</dbReference>
<sequence length="707" mass="79363">MRNREAGGAHSDAALVRTSEEDFRILFTTHPTPMWVYDPKTLRFIVMNEAAYALYGYPAHKIPEMTVLDIRPQAERDRMLDAVRSGSDLERPEGWQHLKANGQIIDVVTYGREVIFEGRRAILAIVQDMTALEEANRQASHTQSLLDGLIDNMPLGVFIKDMQDKGRYLLYNKAASTISGYKIQDVIGSIDTEVFPREEAKLLTQQDRLAMRREGVLTLERDIRSADGTPRRLRIIKRPIPPVDGGSSRYLIGLMEDITERTQTAQRMTHVAMHDSLTDLPNRAYFSQYIETILKKGERAPAFALFYLDIDHFKTINDSRGHQIGDLLLTQVAARLKSITTCEQFLARLGDDEFAFIFRSDTISQIAMFADCLLSSFQDPFDLGDTMEFVSCSVGIAHAPLHGEDPDALMLSADLALYAAKADGRRTFRFYQHSLRLAVEKRHAMTSDLRMALAAQQFELHYQPIFNLESGRISGFEALLRWRHPSLGMVSPVEFIPVAEEAGLIGPIGDWVLRQACREAASWPADIKVSVNLSPVQFNQSFLLDSVTDALDAAALSPARLELEITESVFLKNSKHNIELLFELRRLGVRIAMDDFGTGYSSLSYLRSFPFDKIKVDRSFVSGIELDTRDLAIIQAVATLGAGFQIVTTAEGVETTQQLECLRKQNFGEVQGFLMGRPMPATEVPEFIQTRCGSILAAMHPQNEMVV</sequence>
<evidence type="ECO:0000259" key="1">
    <source>
        <dbReference type="PROSITE" id="PS50112"/>
    </source>
</evidence>
<dbReference type="Gene3D" id="3.30.450.20">
    <property type="entry name" value="PAS domain"/>
    <property type="match status" value="2"/>
</dbReference>
<dbReference type="SUPFAM" id="SSF55785">
    <property type="entry name" value="PYP-like sensor domain (PAS domain)"/>
    <property type="match status" value="2"/>
</dbReference>
<dbReference type="SMART" id="SM00052">
    <property type="entry name" value="EAL"/>
    <property type="match status" value="1"/>
</dbReference>